<dbReference type="PROSITE" id="PS51257">
    <property type="entry name" value="PROKAR_LIPOPROTEIN"/>
    <property type="match status" value="1"/>
</dbReference>
<dbReference type="Proteomes" id="UP000247746">
    <property type="component" value="Unassembled WGS sequence"/>
</dbReference>
<dbReference type="Pfam" id="PF04392">
    <property type="entry name" value="ABC_sub_bind"/>
    <property type="match status" value="1"/>
</dbReference>
<proteinExistence type="predicted"/>
<sequence length="345" mass="36124">MLYQNRFGHFNFSKALLLGGVCTALLTGCNQSAQDAGSTDSATGDAATEMKNVAITAIVEHPALDDVRKGVIDELNEAGFKDGENLTVNFQSAQGNTATAGQIAKQFVADNSDVIVAIGTPSAQSVAAATSTIPLVFSAVTDPVEAKLVSKLDGSGTNVTGGSDALPYEPQIALMRQIIPSLKNVGYVYSPGEVNSTIILKNLKEKLTPMGITVHEAPAQRSTDIAMAARSLEGKVDMIYTSTDNNVVSAYESLFQVAKESKIPLIASDTSSVARGAIAALGVDYYALGRETGKIVVRILNGEKAGDIPVYTPQALDLYVSPKNATAEGITLPQAVIDKAKEVVE</sequence>
<gene>
    <name evidence="1" type="ORF">DFP82_102308</name>
</gene>
<organism evidence="1 2">
    <name type="scientific">Psychrobacter fozii</name>
    <dbReference type="NCBI Taxonomy" id="198480"/>
    <lineage>
        <taxon>Bacteria</taxon>
        <taxon>Pseudomonadati</taxon>
        <taxon>Pseudomonadota</taxon>
        <taxon>Gammaproteobacteria</taxon>
        <taxon>Moraxellales</taxon>
        <taxon>Moraxellaceae</taxon>
        <taxon>Psychrobacter</taxon>
    </lineage>
</organism>
<dbReference type="SUPFAM" id="SSF53822">
    <property type="entry name" value="Periplasmic binding protein-like I"/>
    <property type="match status" value="1"/>
</dbReference>
<evidence type="ECO:0000313" key="2">
    <source>
        <dbReference type="Proteomes" id="UP000247746"/>
    </source>
</evidence>
<protein>
    <submittedName>
        <fullName evidence="1">Putative ABC transport system substrate-binding protein</fullName>
    </submittedName>
</protein>
<evidence type="ECO:0000313" key="1">
    <source>
        <dbReference type="EMBL" id="PYE40343.1"/>
    </source>
</evidence>
<dbReference type="OrthoDB" id="9776955at2"/>
<dbReference type="InterPro" id="IPR028082">
    <property type="entry name" value="Peripla_BP_I"/>
</dbReference>
<keyword evidence="2" id="KW-1185">Reference proteome</keyword>
<dbReference type="Gene3D" id="3.40.50.2300">
    <property type="match status" value="2"/>
</dbReference>
<dbReference type="CDD" id="cd06325">
    <property type="entry name" value="PBP1_ABC_unchar_transporter"/>
    <property type="match status" value="1"/>
</dbReference>
<dbReference type="AlphaFoldDB" id="A0A2V4UJG9"/>
<dbReference type="RefSeq" id="WP_110922508.1">
    <property type="nucleotide sequence ID" value="NZ_CAJGZD010000003.1"/>
</dbReference>
<dbReference type="PANTHER" id="PTHR35271">
    <property type="entry name" value="ABC TRANSPORTER, SUBSTRATE-BINDING LIPOPROTEIN-RELATED"/>
    <property type="match status" value="1"/>
</dbReference>
<name>A0A2V4UJG9_9GAMM</name>
<dbReference type="EMBL" id="QJSU01000002">
    <property type="protein sequence ID" value="PYE40343.1"/>
    <property type="molecule type" value="Genomic_DNA"/>
</dbReference>
<accession>A0A2V4UJG9</accession>
<reference evidence="1 2" key="1">
    <citation type="submission" date="2018-06" db="EMBL/GenBank/DDBJ databases">
        <title>Genomic Encyclopedia of Type Strains, Phase III (KMG-III): the genomes of soil and plant-associated and newly described type strains.</title>
        <authorList>
            <person name="Whitman W."/>
        </authorList>
    </citation>
    <scope>NUCLEOTIDE SEQUENCE [LARGE SCALE GENOMIC DNA]</scope>
    <source>
        <strain evidence="1 2">CECT 5889</strain>
    </source>
</reference>
<dbReference type="PANTHER" id="PTHR35271:SF1">
    <property type="entry name" value="ABC TRANSPORTER, SUBSTRATE-BINDING LIPOPROTEIN"/>
    <property type="match status" value="1"/>
</dbReference>
<dbReference type="InterPro" id="IPR007487">
    <property type="entry name" value="ABC_transpt-TYRBP-like"/>
</dbReference>
<comment type="caution">
    <text evidence="1">The sequence shown here is derived from an EMBL/GenBank/DDBJ whole genome shotgun (WGS) entry which is preliminary data.</text>
</comment>